<reference evidence="2" key="4">
    <citation type="submission" date="2025-09" db="UniProtKB">
        <authorList>
            <consortium name="Ensembl"/>
        </authorList>
    </citation>
    <scope>IDENTIFICATION</scope>
</reference>
<dbReference type="AlphaFoldDB" id="A0A2I2YS58"/>
<keyword evidence="3" id="KW-1185">Reference proteome</keyword>
<evidence type="ECO:0000256" key="1">
    <source>
        <dbReference type="SAM" id="Phobius"/>
    </source>
</evidence>
<dbReference type="Bgee" id="ENSGGOG00000039805">
    <property type="expression patterns" value="Expressed in prefrontal cortex and 3 other cell types or tissues"/>
</dbReference>
<sequence>MLLQSCSKETTRAVKTYRGSAPVWGRQGTRTKMMRITLRSFSRLATPNPLWSIVGYLSVCLSIYIYIQLLYCYLHIFLQILLIS</sequence>
<dbReference type="Proteomes" id="UP000001519">
    <property type="component" value="Chromosome 7"/>
</dbReference>
<protein>
    <submittedName>
        <fullName evidence="2">Uncharacterized protein</fullName>
    </submittedName>
</protein>
<reference evidence="3" key="1">
    <citation type="submission" date="2011-05" db="EMBL/GenBank/DDBJ databases">
        <title>Insights into the evolution of the great apes provided by the gorilla genome.</title>
        <authorList>
            <person name="Scally A."/>
        </authorList>
    </citation>
    <scope>NUCLEOTIDE SEQUENCE [LARGE SCALE GENOMIC DNA]</scope>
</reference>
<keyword evidence="1" id="KW-0472">Membrane</keyword>
<dbReference type="InParanoid" id="A0A2I2YS58"/>
<accession>A0A2I2YS58</accession>
<dbReference type="OMA" id="LWSIVGY"/>
<dbReference type="EMBL" id="CABD030055388">
    <property type="status" value="NOT_ANNOTATED_CDS"/>
    <property type="molecule type" value="Genomic_DNA"/>
</dbReference>
<name>A0A2I2YS58_GORGO</name>
<organism evidence="2 3">
    <name type="scientific">Gorilla gorilla gorilla</name>
    <name type="common">Western lowland gorilla</name>
    <dbReference type="NCBI Taxonomy" id="9595"/>
    <lineage>
        <taxon>Eukaryota</taxon>
        <taxon>Metazoa</taxon>
        <taxon>Chordata</taxon>
        <taxon>Craniata</taxon>
        <taxon>Vertebrata</taxon>
        <taxon>Euteleostomi</taxon>
        <taxon>Mammalia</taxon>
        <taxon>Eutheria</taxon>
        <taxon>Euarchontoglires</taxon>
        <taxon>Primates</taxon>
        <taxon>Haplorrhini</taxon>
        <taxon>Catarrhini</taxon>
        <taxon>Hominidae</taxon>
        <taxon>Gorilla</taxon>
    </lineage>
</organism>
<reference evidence="2 3" key="2">
    <citation type="journal article" date="2012" name="Nature">
        <title>Insights into hominid evolution from the gorilla genome sequence.</title>
        <authorList>
            <person name="Scally A."/>
            <person name="Dutheil J.Y."/>
            <person name="Hillier L.W."/>
            <person name="Jordan G.E."/>
            <person name="Goodhead I."/>
            <person name="Herrero J."/>
            <person name="Hobolth A."/>
            <person name="Lappalainen T."/>
            <person name="Mailund T."/>
            <person name="Marques-Bonet T."/>
            <person name="McCarthy S."/>
            <person name="Montgomery S.H."/>
            <person name="Schwalie P.C."/>
            <person name="Tang Y.A."/>
            <person name="Ward M.C."/>
            <person name="Xue Y."/>
            <person name="Yngvadottir B."/>
            <person name="Alkan C."/>
            <person name="Andersen L.N."/>
            <person name="Ayub Q."/>
            <person name="Ball E.V."/>
            <person name="Beal K."/>
            <person name="Bradley B.J."/>
            <person name="Chen Y."/>
            <person name="Clee C.M."/>
            <person name="Fitzgerald S."/>
            <person name="Graves T.A."/>
            <person name="Gu Y."/>
            <person name="Heath P."/>
            <person name="Heger A."/>
            <person name="Karakoc E."/>
            <person name="Kolb-Kokocinski A."/>
            <person name="Laird G.K."/>
            <person name="Lunter G."/>
            <person name="Meader S."/>
            <person name="Mort M."/>
            <person name="Mullikin J.C."/>
            <person name="Munch K."/>
            <person name="O'Connor T.D."/>
            <person name="Phillips A.D."/>
            <person name="Prado-Martinez J."/>
            <person name="Rogers A.S."/>
            <person name="Sajjadian S."/>
            <person name="Schmidt D."/>
            <person name="Shaw K."/>
            <person name="Simpson J.T."/>
            <person name="Stenson P.D."/>
            <person name="Turner D.J."/>
            <person name="Vigilant L."/>
            <person name="Vilella A.J."/>
            <person name="Whitener W."/>
            <person name="Zhu B."/>
            <person name="Cooper D.N."/>
            <person name="de Jong P."/>
            <person name="Dermitzakis E.T."/>
            <person name="Eichler E.E."/>
            <person name="Flicek P."/>
            <person name="Goldman N."/>
            <person name="Mundy N.I."/>
            <person name="Ning Z."/>
            <person name="Odom D.T."/>
            <person name="Ponting C.P."/>
            <person name="Quail M.A."/>
            <person name="Ryder O.A."/>
            <person name="Searle S.M."/>
            <person name="Warren W.C."/>
            <person name="Wilson R.K."/>
            <person name="Schierup M.H."/>
            <person name="Rogers J."/>
            <person name="Tyler-Smith C."/>
            <person name="Durbin R."/>
        </authorList>
    </citation>
    <scope>NUCLEOTIDE SEQUENCE [LARGE SCALE GENOMIC DNA]</scope>
</reference>
<proteinExistence type="predicted"/>
<dbReference type="GeneTree" id="ENSGT00910000147035"/>
<keyword evidence="1" id="KW-0812">Transmembrane</keyword>
<dbReference type="Ensembl" id="ENSGGOT00000045820.1">
    <property type="protein sequence ID" value="ENSGGOP00000037803.1"/>
    <property type="gene ID" value="ENSGGOG00000039805.1"/>
</dbReference>
<evidence type="ECO:0000313" key="2">
    <source>
        <dbReference type="Ensembl" id="ENSGGOP00000037803.1"/>
    </source>
</evidence>
<keyword evidence="1" id="KW-1133">Transmembrane helix</keyword>
<feature type="transmembrane region" description="Helical" evidence="1">
    <location>
        <begin position="50"/>
        <end position="74"/>
    </location>
</feature>
<evidence type="ECO:0000313" key="3">
    <source>
        <dbReference type="Proteomes" id="UP000001519"/>
    </source>
</evidence>
<reference evidence="2" key="3">
    <citation type="submission" date="2025-08" db="UniProtKB">
        <authorList>
            <consortium name="Ensembl"/>
        </authorList>
    </citation>
    <scope>IDENTIFICATION</scope>
</reference>